<dbReference type="EMBL" id="JAWIIV010000015">
    <property type="protein sequence ID" value="MEC4721075.1"/>
    <property type="molecule type" value="Genomic_DNA"/>
</dbReference>
<evidence type="ECO:0000256" key="1">
    <source>
        <dbReference type="SAM" id="MobiDB-lite"/>
    </source>
</evidence>
<dbReference type="RefSeq" id="WP_326507781.1">
    <property type="nucleotide sequence ID" value="NZ_JAWIIV010000015.1"/>
</dbReference>
<feature type="compositionally biased region" description="Basic and acidic residues" evidence="1">
    <location>
        <begin position="59"/>
        <end position="79"/>
    </location>
</feature>
<feature type="compositionally biased region" description="Basic and acidic residues" evidence="1">
    <location>
        <begin position="87"/>
        <end position="102"/>
    </location>
</feature>
<keyword evidence="3" id="KW-1185">Reference proteome</keyword>
<name>A0ABU6JCM4_9BURK</name>
<reference evidence="2 3" key="1">
    <citation type="submission" date="2023-10" db="EMBL/GenBank/DDBJ databases">
        <title>Noviherbaspirillum sp. CPCC 100848 genome assembly.</title>
        <authorList>
            <person name="Li X.Y."/>
            <person name="Fang X.M."/>
        </authorList>
    </citation>
    <scope>NUCLEOTIDE SEQUENCE [LARGE SCALE GENOMIC DNA]</scope>
    <source>
        <strain evidence="2 3">CPCC 100848</strain>
    </source>
</reference>
<organism evidence="2 3">
    <name type="scientific">Noviherbaspirillum album</name>
    <dbReference type="NCBI Taxonomy" id="3080276"/>
    <lineage>
        <taxon>Bacteria</taxon>
        <taxon>Pseudomonadati</taxon>
        <taxon>Pseudomonadota</taxon>
        <taxon>Betaproteobacteria</taxon>
        <taxon>Burkholderiales</taxon>
        <taxon>Oxalobacteraceae</taxon>
        <taxon>Noviherbaspirillum</taxon>
    </lineage>
</organism>
<feature type="region of interest" description="Disordered" evidence="1">
    <location>
        <begin position="17"/>
        <end position="44"/>
    </location>
</feature>
<evidence type="ECO:0000313" key="2">
    <source>
        <dbReference type="EMBL" id="MEC4721075.1"/>
    </source>
</evidence>
<feature type="region of interest" description="Disordered" evidence="1">
    <location>
        <begin position="59"/>
        <end position="123"/>
    </location>
</feature>
<accession>A0ABU6JCM4</accession>
<protein>
    <recommendedName>
        <fullName evidence="4">DUF4124 domain-containing protein</fullName>
    </recommendedName>
</protein>
<evidence type="ECO:0008006" key="4">
    <source>
        <dbReference type="Google" id="ProtNLM"/>
    </source>
</evidence>
<proteinExistence type="predicted"/>
<gene>
    <name evidence="2" type="ORF">RY831_18060</name>
</gene>
<comment type="caution">
    <text evidence="2">The sequence shown here is derived from an EMBL/GenBank/DDBJ whole genome shotgun (WGS) entry which is preliminary data.</text>
</comment>
<evidence type="ECO:0000313" key="3">
    <source>
        <dbReference type="Proteomes" id="UP001352263"/>
    </source>
</evidence>
<sequence>MAASGSSHAVYRCNADGKISYNDQPCDGGRKLDIADAPPDAASNAQRIEKELAAGKKQLKQLEAERQKSEAAAAKERQRAARQQAAFDRRCERLERRQRWTSDEAAAAAGKAADKARKKAQRAAEVYEQECAAAKRIRPMQAS</sequence>
<dbReference type="Proteomes" id="UP001352263">
    <property type="component" value="Unassembled WGS sequence"/>
</dbReference>